<dbReference type="AlphaFoldDB" id="A0A2L0F5U1"/>
<accession>A0A2L0F5U1</accession>
<organism evidence="3 4">
    <name type="scientific">Sorangium cellulosum</name>
    <name type="common">Polyangium cellulosum</name>
    <dbReference type="NCBI Taxonomy" id="56"/>
    <lineage>
        <taxon>Bacteria</taxon>
        <taxon>Pseudomonadati</taxon>
        <taxon>Myxococcota</taxon>
        <taxon>Polyangia</taxon>
        <taxon>Polyangiales</taxon>
        <taxon>Polyangiaceae</taxon>
        <taxon>Sorangium</taxon>
    </lineage>
</organism>
<reference evidence="3 4" key="1">
    <citation type="submission" date="2015-09" db="EMBL/GenBank/DDBJ databases">
        <title>Sorangium comparison.</title>
        <authorList>
            <person name="Zaburannyi N."/>
            <person name="Bunk B."/>
            <person name="Overmann J."/>
            <person name="Mueller R."/>
        </authorList>
    </citation>
    <scope>NUCLEOTIDE SEQUENCE [LARGE SCALE GENOMIC DNA]</scope>
    <source>
        <strain evidence="3 4">So ce26</strain>
    </source>
</reference>
<dbReference type="Gene3D" id="2.130.10.10">
    <property type="entry name" value="YVTN repeat-like/Quinoprotein amine dehydrogenase"/>
    <property type="match status" value="4"/>
</dbReference>
<dbReference type="Proteomes" id="UP000238348">
    <property type="component" value="Chromosome"/>
</dbReference>
<dbReference type="InterPro" id="IPR015943">
    <property type="entry name" value="WD40/YVTN_repeat-like_dom_sf"/>
</dbReference>
<dbReference type="EMBL" id="CP012673">
    <property type="protein sequence ID" value="AUX46902.1"/>
    <property type="molecule type" value="Genomic_DNA"/>
</dbReference>
<evidence type="ECO:0000256" key="1">
    <source>
        <dbReference type="SAM" id="MobiDB-lite"/>
    </source>
</evidence>
<gene>
    <name evidence="3" type="ORF">SOCE26_084120</name>
</gene>
<proteinExistence type="predicted"/>
<feature type="chain" id="PRO_5014966558" description="Photosynthesis system II assembly factor Ycf48/Hcf136-like domain-containing protein" evidence="2">
    <location>
        <begin position="26"/>
        <end position="684"/>
    </location>
</feature>
<feature type="region of interest" description="Disordered" evidence="1">
    <location>
        <begin position="37"/>
        <end position="86"/>
    </location>
</feature>
<evidence type="ECO:0000256" key="2">
    <source>
        <dbReference type="SAM" id="SignalP"/>
    </source>
</evidence>
<keyword evidence="2" id="KW-0732">Signal</keyword>
<feature type="signal peptide" evidence="2">
    <location>
        <begin position="1"/>
        <end position="25"/>
    </location>
</feature>
<dbReference type="Pfam" id="PF15899">
    <property type="entry name" value="BNR_6"/>
    <property type="match status" value="1"/>
</dbReference>
<feature type="compositionally biased region" description="Gly residues" evidence="1">
    <location>
        <begin position="46"/>
        <end position="64"/>
    </location>
</feature>
<dbReference type="RefSeq" id="WP_104985007.1">
    <property type="nucleotide sequence ID" value="NZ_CP012673.1"/>
</dbReference>
<dbReference type="OrthoDB" id="8093255at2"/>
<name>A0A2L0F5U1_SORCE</name>
<dbReference type="PROSITE" id="PS51257">
    <property type="entry name" value="PROKAR_LIPOPROTEIN"/>
    <property type="match status" value="1"/>
</dbReference>
<dbReference type="CDD" id="cd15482">
    <property type="entry name" value="Sialidase_non-viral"/>
    <property type="match status" value="2"/>
</dbReference>
<sequence length="684" mass="72376">MTIERRWRSGNLGLVSAAISMLAWALLTSCSDGSSADAEASTSGAHAGGGGSTGSGSGEGGAGAGHPFDDPGTCSDGERNQREDDVDCGGPCEPCVFWQRVAPSGAVSLFLTRQGTLLGSNEYDWLTRLERLDGAWQRVLADGENVTVTPLANGSSGEIYGVGEGGLARSDDDGLTWQVINPEFSPGFLKVMDDALYAGLGNALYRSTDAGVSWEPVAGGFGGGDLVRLEVNSDGIWFLLSYKLVMRSLDRGATWFEVAYTEGDTSTWVVELSDGVVLVGRGATPPLSSVDRGDSWQQTEAVDVTARALAANSTDLLFSGGTGVDMSEDGGLTWTERGDDDMFGFRSMVMLPDDRLVVLDNNDQVFVSRPTTFWGKHKRRGEPLPASCTDGAQGPGEQGADCGGSCPACPTWRRLAEVNHTNIQWVAATPDGTLFFDNQEARYRSTDAGASWAPAELDGEPLPFISTLIQMGDGTMLATSGAALYRSSDRGGSWSVIDATLDVGAIALHPDGRLYSIKQGFSSDGGVSWERVSDEPRGITDVVFTESGDLYAHGSRFLVRSLDGGRTFERLDGVPLDNDESYVKLAAAPNGHLFLASTGGIFRSIDRGVSFTEVNDAASNVLVDSKGNVFALGQGIAMSRDDGDTWESRLLGVNATPRAAALASDRIYLNTALGHYLSTTTTAW</sequence>
<evidence type="ECO:0000313" key="4">
    <source>
        <dbReference type="Proteomes" id="UP000238348"/>
    </source>
</evidence>
<dbReference type="InterPro" id="IPR002860">
    <property type="entry name" value="BNR_rpt"/>
</dbReference>
<protein>
    <recommendedName>
        <fullName evidence="5">Photosynthesis system II assembly factor Ycf48/Hcf136-like domain-containing protein</fullName>
    </recommendedName>
</protein>
<dbReference type="SUPFAM" id="SSF110296">
    <property type="entry name" value="Oligoxyloglucan reducing end-specific cellobiohydrolase"/>
    <property type="match status" value="2"/>
</dbReference>
<evidence type="ECO:0008006" key="5">
    <source>
        <dbReference type="Google" id="ProtNLM"/>
    </source>
</evidence>
<evidence type="ECO:0000313" key="3">
    <source>
        <dbReference type="EMBL" id="AUX46902.1"/>
    </source>
</evidence>